<evidence type="ECO:0000313" key="22">
    <source>
        <dbReference type="Proteomes" id="UP001149813"/>
    </source>
</evidence>
<comment type="function">
    <text evidence="16">Ceramide hydroxylase involved in the hydroxylation of sphingolipid-associated very long chain fatty acids. Postulated to hydroxylate the very long chain fatty acid of dihydroceramides and phytoceramides at C-2.</text>
</comment>
<evidence type="ECO:0000256" key="19">
    <source>
        <dbReference type="SAM" id="Phobius"/>
    </source>
</evidence>
<feature type="transmembrane region" description="Helical" evidence="19">
    <location>
        <begin position="187"/>
        <end position="204"/>
    </location>
</feature>
<dbReference type="GO" id="GO:0080132">
    <property type="term" value="F:fatty acid 2-hydroxylase activity"/>
    <property type="evidence" value="ECO:0007669"/>
    <property type="project" value="InterPro"/>
</dbReference>
<evidence type="ECO:0000313" key="21">
    <source>
        <dbReference type="EMBL" id="KAJ1721074.1"/>
    </source>
</evidence>
<dbReference type="SMART" id="SM01117">
    <property type="entry name" value="Cyt-b5"/>
    <property type="match status" value="1"/>
</dbReference>
<evidence type="ECO:0000256" key="6">
    <source>
        <dbReference type="ARBA" id="ARBA00022723"/>
    </source>
</evidence>
<evidence type="ECO:0000256" key="16">
    <source>
        <dbReference type="PIRNR" id="PIRNR005149"/>
    </source>
</evidence>
<evidence type="ECO:0000259" key="20">
    <source>
        <dbReference type="PROSITE" id="PS50255"/>
    </source>
</evidence>
<dbReference type="Pfam" id="PF00173">
    <property type="entry name" value="Cyt-b5"/>
    <property type="match status" value="1"/>
</dbReference>
<comment type="cofactor">
    <cofactor evidence="18">
        <name>Fe cation</name>
        <dbReference type="ChEBI" id="CHEBI:24875"/>
    </cofactor>
</comment>
<feature type="binding site" evidence="17">
    <location>
        <position position="314"/>
    </location>
    <ligand>
        <name>Zn(2+)</name>
        <dbReference type="ChEBI" id="CHEBI:29105"/>
        <label>1</label>
    </ligand>
</feature>
<reference evidence="21" key="1">
    <citation type="submission" date="2022-07" db="EMBL/GenBank/DDBJ databases">
        <title>Phylogenomic reconstructions and comparative analyses of Kickxellomycotina fungi.</title>
        <authorList>
            <person name="Reynolds N.K."/>
            <person name="Stajich J.E."/>
            <person name="Barry K."/>
            <person name="Grigoriev I.V."/>
            <person name="Crous P."/>
            <person name="Smith M.E."/>
        </authorList>
    </citation>
    <scope>NUCLEOTIDE SEQUENCE</scope>
    <source>
        <strain evidence="21">NBRC 32514</strain>
    </source>
</reference>
<dbReference type="Gene3D" id="3.10.120.10">
    <property type="entry name" value="Cytochrome b5-like heme/steroid binding domain"/>
    <property type="match status" value="1"/>
</dbReference>
<evidence type="ECO:0000256" key="2">
    <source>
        <dbReference type="ARBA" id="ARBA00005747"/>
    </source>
</evidence>
<feature type="binding site" evidence="17">
    <location>
        <position position="291"/>
    </location>
    <ligand>
        <name>Zn(2+)</name>
        <dbReference type="ChEBI" id="CHEBI:29105"/>
        <label>1</label>
    </ligand>
</feature>
<comment type="cofactor">
    <cofactor evidence="16 17">
        <name>Zn(2+)</name>
        <dbReference type="ChEBI" id="CHEBI:29105"/>
    </cofactor>
    <text evidence="16 17">Binds 2 Zn(2+) ions per subunit that likely form a catalytic dimetal center.</text>
</comment>
<feature type="binding site" evidence="17">
    <location>
        <position position="209"/>
    </location>
    <ligand>
        <name>Zn(2+)</name>
        <dbReference type="ChEBI" id="CHEBI:29105"/>
        <label>1</label>
    </ligand>
</feature>
<keyword evidence="6 16" id="KW-0479">Metal-binding</keyword>
<evidence type="ECO:0000256" key="15">
    <source>
        <dbReference type="ARBA" id="ARBA00023160"/>
    </source>
</evidence>
<comment type="subcellular location">
    <subcellularLocation>
        <location evidence="1">Endoplasmic reticulum membrane</location>
        <topology evidence="1">Multi-pass membrane protein</topology>
    </subcellularLocation>
</comment>
<keyword evidence="9 17" id="KW-0862">Zinc</keyword>
<feature type="transmembrane region" description="Helical" evidence="19">
    <location>
        <begin position="163"/>
        <end position="181"/>
    </location>
</feature>
<evidence type="ECO:0000256" key="13">
    <source>
        <dbReference type="ARBA" id="ARBA00023098"/>
    </source>
</evidence>
<evidence type="ECO:0000256" key="14">
    <source>
        <dbReference type="ARBA" id="ARBA00023136"/>
    </source>
</evidence>
<dbReference type="Proteomes" id="UP001149813">
    <property type="component" value="Unassembled WGS sequence"/>
</dbReference>
<keyword evidence="22" id="KW-1185">Reference proteome</keyword>
<dbReference type="OrthoDB" id="260519at2759"/>
<feature type="binding site" description="axial binding residue" evidence="18">
    <location>
        <position position="43"/>
    </location>
    <ligand>
        <name>heme</name>
        <dbReference type="ChEBI" id="CHEBI:30413"/>
    </ligand>
    <ligandPart>
        <name>Fe</name>
        <dbReference type="ChEBI" id="CHEBI:18248"/>
    </ligandPart>
</feature>
<feature type="binding site" evidence="17">
    <location>
        <position position="237"/>
    </location>
    <ligand>
        <name>Zn(2+)</name>
        <dbReference type="ChEBI" id="CHEBI:29105"/>
        <label>1</label>
    </ligand>
</feature>
<organism evidence="21 22">
    <name type="scientific">Coemansia erecta</name>
    <dbReference type="NCBI Taxonomy" id="147472"/>
    <lineage>
        <taxon>Eukaryota</taxon>
        <taxon>Fungi</taxon>
        <taxon>Fungi incertae sedis</taxon>
        <taxon>Zoopagomycota</taxon>
        <taxon>Kickxellomycotina</taxon>
        <taxon>Kickxellomycetes</taxon>
        <taxon>Kickxellales</taxon>
        <taxon>Kickxellaceae</taxon>
        <taxon>Coemansia</taxon>
    </lineage>
</organism>
<feature type="domain" description="Cytochrome b5 heme-binding" evidence="20">
    <location>
        <begin position="8"/>
        <end position="87"/>
    </location>
</feature>
<proteinExistence type="inferred from homology"/>
<protein>
    <recommendedName>
        <fullName evidence="16">Ceramide very long chain fatty acid hydroxylase</fullName>
        <ecNumber evidence="16">1.-.-.-</ecNumber>
    </recommendedName>
</protein>
<dbReference type="InterPro" id="IPR006694">
    <property type="entry name" value="Fatty_acid_hydroxylase"/>
</dbReference>
<dbReference type="GO" id="GO:0006633">
    <property type="term" value="P:fatty acid biosynthetic process"/>
    <property type="evidence" value="ECO:0007669"/>
    <property type="project" value="UniProtKB-KW"/>
</dbReference>
<dbReference type="PROSITE" id="PS50255">
    <property type="entry name" value="CYTOCHROME_B5_2"/>
    <property type="match status" value="1"/>
</dbReference>
<keyword evidence="11 16" id="KW-0560">Oxidoreductase</keyword>
<keyword evidence="8 16" id="KW-0276">Fatty acid metabolism</keyword>
<feature type="binding site" evidence="17">
    <location>
        <position position="311"/>
    </location>
    <ligand>
        <name>Zn(2+)</name>
        <dbReference type="ChEBI" id="CHEBI:29105"/>
        <label>1</label>
    </ligand>
</feature>
<dbReference type="PANTHER" id="PTHR12863">
    <property type="entry name" value="FATTY ACID HYDROXYLASE"/>
    <property type="match status" value="1"/>
</dbReference>
<evidence type="ECO:0000256" key="9">
    <source>
        <dbReference type="ARBA" id="ARBA00022833"/>
    </source>
</evidence>
<dbReference type="EMBL" id="JANBOJ010000200">
    <property type="protein sequence ID" value="KAJ1721074.1"/>
    <property type="molecule type" value="Genomic_DNA"/>
</dbReference>
<evidence type="ECO:0000256" key="1">
    <source>
        <dbReference type="ARBA" id="ARBA00004477"/>
    </source>
</evidence>
<dbReference type="InterPro" id="IPR036400">
    <property type="entry name" value="Cyt_B5-like_heme/steroid_sf"/>
</dbReference>
<dbReference type="FunFam" id="3.10.120.10:FF:000007">
    <property type="entry name" value="Sulfite oxidase, mitochondrial"/>
    <property type="match status" value="1"/>
</dbReference>
<feature type="binding site" evidence="17">
    <location>
        <position position="214"/>
    </location>
    <ligand>
        <name>Zn(2+)</name>
        <dbReference type="ChEBI" id="CHEBI:29105"/>
        <label>1</label>
    </ligand>
</feature>
<keyword evidence="14 16" id="KW-0472">Membrane</keyword>
<keyword evidence="7 16" id="KW-0256">Endoplasmic reticulum</keyword>
<dbReference type="GO" id="GO:0005506">
    <property type="term" value="F:iron ion binding"/>
    <property type="evidence" value="ECO:0007669"/>
    <property type="project" value="UniProtKB-UniRule"/>
</dbReference>
<evidence type="ECO:0000256" key="12">
    <source>
        <dbReference type="ARBA" id="ARBA00023004"/>
    </source>
</evidence>
<dbReference type="PIRSF" id="PIRSF005149">
    <property type="entry name" value="IPC-B_HD"/>
    <property type="match status" value="1"/>
</dbReference>
<dbReference type="AlphaFoldDB" id="A0A9W8CPV8"/>
<keyword evidence="12 16" id="KW-0408">Iron</keyword>
<name>A0A9W8CPV8_9FUNG</name>
<dbReference type="InterPro" id="IPR001199">
    <property type="entry name" value="Cyt_B5-like_heme/steroid-bd"/>
</dbReference>
<dbReference type="PANTHER" id="PTHR12863:SF1">
    <property type="entry name" value="FATTY ACID 2-HYDROXYLASE"/>
    <property type="match status" value="1"/>
</dbReference>
<keyword evidence="3 16" id="KW-0444">Lipid biosynthesis</keyword>
<evidence type="ECO:0000256" key="11">
    <source>
        <dbReference type="ARBA" id="ARBA00023002"/>
    </source>
</evidence>
<evidence type="ECO:0000256" key="10">
    <source>
        <dbReference type="ARBA" id="ARBA00022989"/>
    </source>
</evidence>
<feature type="binding site" evidence="17">
    <location>
        <position position="315"/>
    </location>
    <ligand>
        <name>Zn(2+)</name>
        <dbReference type="ChEBI" id="CHEBI:29105"/>
        <label>1</label>
    </ligand>
</feature>
<comment type="similarity">
    <text evidence="2 16">Belongs to the sterol desaturase family. SCS7 subfamily.</text>
</comment>
<dbReference type="PRINTS" id="PR00363">
    <property type="entry name" value="CYTOCHROMEB5"/>
</dbReference>
<evidence type="ECO:0000256" key="5">
    <source>
        <dbReference type="ARBA" id="ARBA00022692"/>
    </source>
</evidence>
<evidence type="ECO:0000256" key="7">
    <source>
        <dbReference type="ARBA" id="ARBA00022824"/>
    </source>
</evidence>
<keyword evidence="13 16" id="KW-0443">Lipid metabolism</keyword>
<feature type="transmembrane region" description="Helical" evidence="19">
    <location>
        <begin position="246"/>
        <end position="265"/>
    </location>
</feature>
<feature type="binding site" evidence="17">
    <location>
        <position position="233"/>
    </location>
    <ligand>
        <name>Zn(2+)</name>
        <dbReference type="ChEBI" id="CHEBI:29105"/>
        <label>1</label>
    </ligand>
</feature>
<dbReference type="EC" id="1.-.-.-" evidence="16"/>
<comment type="caution">
    <text evidence="21">The sequence shown here is derived from an EMBL/GenBank/DDBJ whole genome shotgun (WGS) entry which is preliminary data.</text>
</comment>
<dbReference type="Pfam" id="PF04116">
    <property type="entry name" value="FA_hydroxylase"/>
    <property type="match status" value="1"/>
</dbReference>
<keyword evidence="5 19" id="KW-0812">Transmembrane</keyword>
<dbReference type="SUPFAM" id="SSF55856">
    <property type="entry name" value="Cytochrome b5-like heme/steroid binding domain"/>
    <property type="match status" value="1"/>
</dbReference>
<feature type="binding site" evidence="17">
    <location>
        <position position="236"/>
    </location>
    <ligand>
        <name>Zn(2+)</name>
        <dbReference type="ChEBI" id="CHEBI:29105"/>
        <label>1</label>
    </ligand>
</feature>
<dbReference type="InterPro" id="IPR014430">
    <property type="entry name" value="Scs7"/>
</dbReference>
<gene>
    <name evidence="21" type="primary">SCS7</name>
    <name evidence="21" type="ORF">LPJ53_004365</name>
</gene>
<keyword evidence="4 18" id="KW-0349">Heme</keyword>
<evidence type="ECO:0000256" key="17">
    <source>
        <dbReference type="PIRSR" id="PIRSR005149-1"/>
    </source>
</evidence>
<keyword evidence="10 19" id="KW-1133">Transmembrane helix</keyword>
<dbReference type="GO" id="GO:0005789">
    <property type="term" value="C:endoplasmic reticulum membrane"/>
    <property type="evidence" value="ECO:0007669"/>
    <property type="project" value="UniProtKB-SubCell"/>
</dbReference>
<sequence length="343" mass="40004">MVQSDNKQREYSRAEVSRHDNAASLWVIRGNQVFDLTSFHTDHPGGSDIIMQFGGQDITDALRDSDVHVHSIEAYRVLKDFYIGEVMAEDRWEHKQPAGGKDEMDCVDDVEFLDIHKALLPQMWRSNFTTEFYIREVHRPRHLPRPAVFFENSFLEKFTRTPWWVIPLYWTPIMSGLLYLGAEYESAQVMTIGFVFGLISWTLMEYSIHRFVFHYDENIPQGTVYQFAHFLLHGVHHFMPMDPLRLVMPPALSTFLALHILALMSCVFSPGMLHAFCAGLIVGYVLYDECHYWLHHGTSQNSYLTQLKSYHLRHHYKDFKAGFGITSDFWDKVFGTQFATPEH</sequence>
<evidence type="ECO:0000256" key="4">
    <source>
        <dbReference type="ARBA" id="ARBA00022617"/>
    </source>
</evidence>
<evidence type="ECO:0000256" key="18">
    <source>
        <dbReference type="PIRSR" id="PIRSR005149-50"/>
    </source>
</evidence>
<keyword evidence="15 16" id="KW-0275">Fatty acid biosynthesis</keyword>
<evidence type="ECO:0000256" key="8">
    <source>
        <dbReference type="ARBA" id="ARBA00022832"/>
    </source>
</evidence>
<feature type="binding site" evidence="17">
    <location>
        <position position="295"/>
    </location>
    <ligand>
        <name>Zn(2+)</name>
        <dbReference type="ChEBI" id="CHEBI:29105"/>
        <label>1</label>
    </ligand>
</feature>
<accession>A0A9W8CPV8</accession>
<evidence type="ECO:0000256" key="3">
    <source>
        <dbReference type="ARBA" id="ARBA00022516"/>
    </source>
</evidence>
<feature type="binding site" description="axial binding residue" evidence="18">
    <location>
        <position position="70"/>
    </location>
    <ligand>
        <name>heme</name>
        <dbReference type="ChEBI" id="CHEBI:30413"/>
    </ligand>
    <ligandPart>
        <name>Fe</name>
        <dbReference type="ChEBI" id="CHEBI:18248"/>
    </ligandPart>
</feature>